<dbReference type="NCBIfam" id="NF041216">
    <property type="entry name" value="CU044_2847_fam"/>
    <property type="match status" value="1"/>
</dbReference>
<keyword evidence="3" id="KW-1185">Reference proteome</keyword>
<dbReference type="Proteomes" id="UP001501095">
    <property type="component" value="Unassembled WGS sequence"/>
</dbReference>
<dbReference type="EMBL" id="BAAATM010000003">
    <property type="protein sequence ID" value="GAA2520560.1"/>
    <property type="molecule type" value="Genomic_DNA"/>
</dbReference>
<gene>
    <name evidence="2" type="ORF">GCM10010423_11430</name>
</gene>
<evidence type="ECO:0000313" key="2">
    <source>
        <dbReference type="EMBL" id="GAA2520560.1"/>
    </source>
</evidence>
<reference evidence="2 3" key="1">
    <citation type="journal article" date="2019" name="Int. J. Syst. Evol. Microbiol.">
        <title>The Global Catalogue of Microorganisms (GCM) 10K type strain sequencing project: providing services to taxonomists for standard genome sequencing and annotation.</title>
        <authorList>
            <consortium name="The Broad Institute Genomics Platform"/>
            <consortium name="The Broad Institute Genome Sequencing Center for Infectious Disease"/>
            <person name="Wu L."/>
            <person name="Ma J."/>
        </authorList>
    </citation>
    <scope>NUCLEOTIDE SEQUENCE [LARGE SCALE GENOMIC DNA]</scope>
    <source>
        <strain evidence="2 3">JCM 6924</strain>
    </source>
</reference>
<name>A0ABN3NHG7_9ACTN</name>
<evidence type="ECO:0000259" key="1">
    <source>
        <dbReference type="Pfam" id="PF19493"/>
    </source>
</evidence>
<organism evidence="2 3">
    <name type="scientific">Streptomyces levis</name>
    <dbReference type="NCBI Taxonomy" id="285566"/>
    <lineage>
        <taxon>Bacteria</taxon>
        <taxon>Bacillati</taxon>
        <taxon>Actinomycetota</taxon>
        <taxon>Actinomycetes</taxon>
        <taxon>Kitasatosporales</taxon>
        <taxon>Streptomycetaceae</taxon>
        <taxon>Streptomyces</taxon>
    </lineage>
</organism>
<dbReference type="Pfam" id="PF19493">
    <property type="entry name" value="Trypco1"/>
    <property type="match status" value="1"/>
</dbReference>
<sequence>MPEYVELDLADAIVRVELADVGEPLPPSGLPEQFGAPRPVASGSGRVTALAADGLRAALRPLGPLLDEVHTAVSGAQEPPESFTVEFGVEVGKDLKLGIVSAGGKATMTVSATWRRPGSAGA</sequence>
<dbReference type="RefSeq" id="WP_344534719.1">
    <property type="nucleotide sequence ID" value="NZ_BAAATM010000003.1"/>
</dbReference>
<dbReference type="InterPro" id="IPR045794">
    <property type="entry name" value="Trypco1"/>
</dbReference>
<comment type="caution">
    <text evidence="2">The sequence shown here is derived from an EMBL/GenBank/DDBJ whole genome shotgun (WGS) entry which is preliminary data.</text>
</comment>
<protein>
    <recommendedName>
        <fullName evidence="1">Trypsin-co-occurring domain-containing protein</fullName>
    </recommendedName>
</protein>
<accession>A0ABN3NHG7</accession>
<feature type="domain" description="Trypsin-co-occurring" evidence="1">
    <location>
        <begin position="10"/>
        <end position="116"/>
    </location>
</feature>
<proteinExistence type="predicted"/>
<evidence type="ECO:0000313" key="3">
    <source>
        <dbReference type="Proteomes" id="UP001501095"/>
    </source>
</evidence>